<sequence>MYKLIMSINNNEEYIVFPAVPAGIGPQYEQNNDTFQGLSRDYNTIGTMGLWSMSISGFFPVGRRHSFMPPEALEDGWQYVSFFERNRPRKLPFRVILLDGDGICRLNSACTVDNFSWQVQRNGDIAYTLELREYRFISGVK</sequence>
<reference evidence="1" key="1">
    <citation type="journal article" date="2021" name="Proc. Natl. Acad. Sci. U.S.A.">
        <title>A Catalog of Tens of Thousands of Viruses from Human Metagenomes Reveals Hidden Associations with Chronic Diseases.</title>
        <authorList>
            <person name="Tisza M.J."/>
            <person name="Buck C.B."/>
        </authorList>
    </citation>
    <scope>NUCLEOTIDE SEQUENCE</scope>
    <source>
        <strain evidence="1">CtFIm6</strain>
    </source>
</reference>
<organism evidence="1">
    <name type="scientific">Siphoviridae sp. ctFIm6</name>
    <dbReference type="NCBI Taxonomy" id="2827818"/>
    <lineage>
        <taxon>Viruses</taxon>
        <taxon>Duplodnaviria</taxon>
        <taxon>Heunggongvirae</taxon>
        <taxon>Uroviricota</taxon>
        <taxon>Caudoviricetes</taxon>
    </lineage>
</organism>
<evidence type="ECO:0000313" key="1">
    <source>
        <dbReference type="EMBL" id="DAF51030.1"/>
    </source>
</evidence>
<name>A0A8S5SJ91_9CAUD</name>
<accession>A0A8S5SJ91</accession>
<proteinExistence type="predicted"/>
<dbReference type="EMBL" id="BK032608">
    <property type="protein sequence ID" value="DAF51030.1"/>
    <property type="molecule type" value="Genomic_DNA"/>
</dbReference>
<protein>
    <submittedName>
        <fullName evidence="1">Tail assembly protein</fullName>
    </submittedName>
</protein>